<organism evidence="2 3">
    <name type="scientific">Gossypium barbadense</name>
    <name type="common">Sea Island cotton</name>
    <name type="synonym">Hibiscus barbadensis</name>
    <dbReference type="NCBI Taxonomy" id="3634"/>
    <lineage>
        <taxon>Eukaryota</taxon>
        <taxon>Viridiplantae</taxon>
        <taxon>Streptophyta</taxon>
        <taxon>Embryophyta</taxon>
        <taxon>Tracheophyta</taxon>
        <taxon>Spermatophyta</taxon>
        <taxon>Magnoliopsida</taxon>
        <taxon>eudicotyledons</taxon>
        <taxon>Gunneridae</taxon>
        <taxon>Pentapetalae</taxon>
        <taxon>rosids</taxon>
        <taxon>malvids</taxon>
        <taxon>Malvales</taxon>
        <taxon>Malvaceae</taxon>
        <taxon>Malvoideae</taxon>
        <taxon>Gossypium</taxon>
    </lineage>
</organism>
<evidence type="ECO:0000256" key="1">
    <source>
        <dbReference type="SAM" id="MobiDB-lite"/>
    </source>
</evidence>
<feature type="compositionally biased region" description="Polar residues" evidence="1">
    <location>
        <begin position="1"/>
        <end position="17"/>
    </location>
</feature>
<proteinExistence type="predicted"/>
<dbReference type="EMBL" id="CM018206">
    <property type="protein sequence ID" value="KAB2079622.1"/>
    <property type="molecule type" value="Genomic_DNA"/>
</dbReference>
<dbReference type="PANTHER" id="PTHR33416:SF18">
    <property type="entry name" value="NUCLEOPORIN-LIKE PROTEIN"/>
    <property type="match status" value="1"/>
</dbReference>
<evidence type="ECO:0000313" key="3">
    <source>
        <dbReference type="Proteomes" id="UP000327439"/>
    </source>
</evidence>
<reference evidence="3" key="1">
    <citation type="journal article" date="2020" name="Nat. Genet.">
        <title>Genomic diversifications of five Gossypium allopolyploid species and their impact on cotton improvement.</title>
        <authorList>
            <person name="Chen Z.J."/>
            <person name="Sreedasyam A."/>
            <person name="Ando A."/>
            <person name="Song Q."/>
            <person name="De Santiago L.M."/>
            <person name="Hulse-Kemp A.M."/>
            <person name="Ding M."/>
            <person name="Ye W."/>
            <person name="Kirkbride R.C."/>
            <person name="Jenkins J."/>
            <person name="Plott C."/>
            <person name="Lovell J."/>
            <person name="Lin Y.M."/>
            <person name="Vaughn R."/>
            <person name="Liu B."/>
            <person name="Simpson S."/>
            <person name="Scheffler B.E."/>
            <person name="Wen L."/>
            <person name="Saski C.A."/>
            <person name="Grover C.E."/>
            <person name="Hu G."/>
            <person name="Conover J.L."/>
            <person name="Carlson J.W."/>
            <person name="Shu S."/>
            <person name="Boston L.B."/>
            <person name="Williams M."/>
            <person name="Peterson D.G."/>
            <person name="McGee K."/>
            <person name="Jones D.C."/>
            <person name="Wendel J.F."/>
            <person name="Stelly D.M."/>
            <person name="Grimwood J."/>
            <person name="Schmutz J."/>
        </authorList>
    </citation>
    <scope>NUCLEOTIDE SEQUENCE [LARGE SCALE GENOMIC DNA]</scope>
    <source>
        <strain evidence="3">cv. 3-79</strain>
    </source>
</reference>
<dbReference type="GO" id="GO:0005635">
    <property type="term" value="C:nuclear envelope"/>
    <property type="evidence" value="ECO:0007669"/>
    <property type="project" value="TreeGrafter"/>
</dbReference>
<feature type="region of interest" description="Disordered" evidence="1">
    <location>
        <begin position="64"/>
        <end position="84"/>
    </location>
</feature>
<dbReference type="AlphaFoldDB" id="A0A5J5VIH6"/>
<protein>
    <submittedName>
        <fullName evidence="2">Uncharacterized protein</fullName>
    </submittedName>
</protein>
<feature type="region of interest" description="Disordered" evidence="1">
    <location>
        <begin position="1"/>
        <end position="46"/>
    </location>
</feature>
<dbReference type="GO" id="GO:0071763">
    <property type="term" value="P:nuclear membrane organization"/>
    <property type="evidence" value="ECO:0007669"/>
    <property type="project" value="TreeGrafter"/>
</dbReference>
<dbReference type="PANTHER" id="PTHR33416">
    <property type="entry name" value="NUCLEAR PORE COMPLEX PROTEIN NUP1"/>
    <property type="match status" value="1"/>
</dbReference>
<dbReference type="Proteomes" id="UP000327439">
    <property type="component" value="Chromosome A05"/>
</dbReference>
<dbReference type="OrthoDB" id="997157at2759"/>
<name>A0A5J5VIH6_GOSBA</name>
<evidence type="ECO:0000313" key="2">
    <source>
        <dbReference type="EMBL" id="KAB2079622.1"/>
    </source>
</evidence>
<keyword evidence="3" id="KW-1185">Reference proteome</keyword>
<accession>A0A5J5VIH6</accession>
<gene>
    <name evidence="2" type="ORF">ES319_A05G016900v1</name>
</gene>
<sequence length="486" mass="53288">MERTTETAPSSSMQVPQTIERGVGGKPRRQPPHRPPATPYARPQQNQFLRGRFLSKLVDSGLPSLNLGEDIEEHPSGKDQISSSTFGVSKIANTSGTSDGSKAGLDFVEKRKGVDSEIKDDKYLEIEKLMEEKTFSRGEINHMIEIMNSRSADVPKVHQECKDIILSARGAKDTIGPQNLRRPTEGKQDDSNKAVWDVATPLPKPTLPNETGCSPIELAKAYVTNRTPEVNLGSKSAISKDERPTLDHVQDKGNGFLNGSFSPLQQLQTPIYGQSLDANRSSKINIPPVHLHSSHMERSILEHLERNLVTPKEKSEVLKIATSSKISESSDANASYLPSKNVNRTSASLFEAHSTITMFGNNARSSLDFGKFQNSLIKTAQKPCNSVKNKPVLASISVSKPEQRWISTLDNSTGFTFPVSAFSEEHTGPSYSFGGSNRSSAALVFSFPLTSNVPTHVDASDIIFNFGSDRPSRISFSSIRKKTICY</sequence>